<keyword evidence="1" id="KW-0677">Repeat</keyword>
<dbReference type="InterPro" id="IPR002885">
    <property type="entry name" value="PPR_rpt"/>
</dbReference>
<evidence type="ECO:0000313" key="4">
    <source>
        <dbReference type="EMBL" id="KAG6404911.1"/>
    </source>
</evidence>
<comment type="caution">
    <text evidence="4">The sequence shown here is derived from an EMBL/GenBank/DDBJ whole genome shotgun (WGS) entry which is preliminary data.</text>
</comment>
<dbReference type="PANTHER" id="PTHR47926:SF423">
    <property type="entry name" value="REPEAT-CONTAINING PROTEIN, PUTATIVE-RELATED"/>
    <property type="match status" value="1"/>
</dbReference>
<proteinExistence type="predicted"/>
<dbReference type="PROSITE" id="PS51375">
    <property type="entry name" value="PPR"/>
    <property type="match status" value="6"/>
</dbReference>
<dbReference type="GO" id="GO:0009451">
    <property type="term" value="P:RNA modification"/>
    <property type="evidence" value="ECO:0007669"/>
    <property type="project" value="InterPro"/>
</dbReference>
<dbReference type="NCBIfam" id="TIGR00756">
    <property type="entry name" value="PPR"/>
    <property type="match status" value="7"/>
</dbReference>
<evidence type="ECO:0000256" key="1">
    <source>
        <dbReference type="ARBA" id="ARBA00022737"/>
    </source>
</evidence>
<protein>
    <submittedName>
        <fullName evidence="4">Uncharacterized protein</fullName>
    </submittedName>
</protein>
<dbReference type="Pfam" id="PF01535">
    <property type="entry name" value="PPR"/>
    <property type="match status" value="9"/>
</dbReference>
<feature type="repeat" description="PPR" evidence="2">
    <location>
        <begin position="540"/>
        <end position="574"/>
    </location>
</feature>
<accession>A0A8X8X3N1</accession>
<dbReference type="InterPro" id="IPR011990">
    <property type="entry name" value="TPR-like_helical_dom_sf"/>
</dbReference>
<evidence type="ECO:0000256" key="2">
    <source>
        <dbReference type="PROSITE-ProRule" id="PRU00708"/>
    </source>
</evidence>
<dbReference type="EMBL" id="PNBA02000012">
    <property type="protein sequence ID" value="KAG6404911.1"/>
    <property type="molecule type" value="Genomic_DNA"/>
</dbReference>
<feature type="region of interest" description="Disordered" evidence="3">
    <location>
        <begin position="1"/>
        <end position="20"/>
    </location>
</feature>
<dbReference type="FunFam" id="1.25.40.10:FF:000242">
    <property type="entry name" value="Pentatricopeptide repeat-containing protein"/>
    <property type="match status" value="1"/>
</dbReference>
<sequence>MRKIASFSPKSNSLSTVKNNSNSHTQKLLFSASSNAQYIKHHSYIGLLHDPSRIATLNDAKRLHGLSITLGSFPTQEPVFLHNNLIARYAALGDFSMARKLFDEMPQRNAVSYNSMISCYVRQGLMLEAFGIFSQMRNRGFQPTEFTFGGLLSCRWMDVFEGMQLQGLIEKSGLFCIDAFAGTALLGMYARHGCFDEALGIFEFMPIKNSASWNTLISVLGQMGCVKDCILMFSEMLMSGIRVSESTFVTILSNLQEMDMDLGEQMHGLVIKHGFDNVASVYNCLIHMYVKSGASFLAEKVFETAPAKDVVSWNTIIGAMANGDKPTRALCTFQKMSATGLAPNDSTLVNVLQSCSRLRLLSRGECIHAEMIKKSFECDVVCGSALVSFYAKCDKVEEAHSCFDAITQKNLVSWNSLMLGYSNRGSSFTTKILRDMIHSGSYPNGTSFSIAIKSAMTRELPQLHSLATKMGYNDVAHVSSSLIHSYALNGLISDALRFAESGDCNTRLPVVPSNVIAWIYNRTGQYEKTQELYVEVENPDTVSWNILIAACSRNGYYAETFDLFNHMLRSQAFPDNYTFVSLFSVCTRLCNLALGSSLHGLIVKVDFSLCDTFVCNTMIDMYGKCGSIGSSVKIFNEMKGEKNVFSWTALVSALGLHGYANEALERFGEMEGLGIKPDKVAFLAVLSACRHTGLVKEGMDLFEQMGVKYGVEPDVDHYLVVVDLLTRYGHIKDAERLILGMPIAPNAMIWRSFLEGCKRRSAAGELALAV</sequence>
<organism evidence="4">
    <name type="scientific">Salvia splendens</name>
    <name type="common">Scarlet sage</name>
    <dbReference type="NCBI Taxonomy" id="180675"/>
    <lineage>
        <taxon>Eukaryota</taxon>
        <taxon>Viridiplantae</taxon>
        <taxon>Streptophyta</taxon>
        <taxon>Embryophyta</taxon>
        <taxon>Tracheophyta</taxon>
        <taxon>Spermatophyta</taxon>
        <taxon>Magnoliopsida</taxon>
        <taxon>eudicotyledons</taxon>
        <taxon>Gunneridae</taxon>
        <taxon>Pentapetalae</taxon>
        <taxon>asterids</taxon>
        <taxon>lamiids</taxon>
        <taxon>Lamiales</taxon>
        <taxon>Lamiaceae</taxon>
        <taxon>Nepetoideae</taxon>
        <taxon>Mentheae</taxon>
        <taxon>Salviinae</taxon>
        <taxon>Salvia</taxon>
        <taxon>Salvia subgen. Calosphace</taxon>
        <taxon>core Calosphace</taxon>
    </lineage>
</organism>
<dbReference type="Pfam" id="PF13041">
    <property type="entry name" value="PPR_2"/>
    <property type="match status" value="2"/>
</dbReference>
<dbReference type="GO" id="GO:0003723">
    <property type="term" value="F:RNA binding"/>
    <property type="evidence" value="ECO:0007669"/>
    <property type="project" value="InterPro"/>
</dbReference>
<feature type="repeat" description="PPR" evidence="2">
    <location>
        <begin position="209"/>
        <end position="243"/>
    </location>
</feature>
<feature type="repeat" description="PPR" evidence="2">
    <location>
        <begin position="611"/>
        <end position="641"/>
    </location>
</feature>
<feature type="repeat" description="PPR" evidence="2">
    <location>
        <begin position="309"/>
        <end position="343"/>
    </location>
</feature>
<gene>
    <name evidence="4" type="ORF">SASPL_132488</name>
</gene>
<reference evidence="4" key="2">
    <citation type="submission" date="2020-08" db="EMBL/GenBank/DDBJ databases">
        <title>Plant Genome Project.</title>
        <authorList>
            <person name="Zhang R.-G."/>
        </authorList>
    </citation>
    <scope>NUCLEOTIDE SEQUENCE</scope>
    <source>
        <strain evidence="4">Huo1</strain>
        <tissue evidence="4">Leaf</tissue>
    </source>
</reference>
<dbReference type="Gene3D" id="1.25.40.10">
    <property type="entry name" value="Tetratricopeptide repeat domain"/>
    <property type="match status" value="6"/>
</dbReference>
<feature type="repeat" description="PPR" evidence="2">
    <location>
        <begin position="109"/>
        <end position="143"/>
    </location>
</feature>
<keyword evidence="5" id="KW-1185">Reference proteome</keyword>
<name>A0A8X8X3N1_SALSN</name>
<dbReference type="AlphaFoldDB" id="A0A8X8X3N1"/>
<dbReference type="PANTHER" id="PTHR47926">
    <property type="entry name" value="PENTATRICOPEPTIDE REPEAT-CONTAINING PROTEIN"/>
    <property type="match status" value="1"/>
</dbReference>
<evidence type="ECO:0000256" key="3">
    <source>
        <dbReference type="SAM" id="MobiDB-lite"/>
    </source>
</evidence>
<feature type="compositionally biased region" description="Polar residues" evidence="3">
    <location>
        <begin position="8"/>
        <end position="20"/>
    </location>
</feature>
<feature type="repeat" description="PPR" evidence="2">
    <location>
        <begin position="643"/>
        <end position="677"/>
    </location>
</feature>
<evidence type="ECO:0000313" key="5">
    <source>
        <dbReference type="Proteomes" id="UP000298416"/>
    </source>
</evidence>
<dbReference type="FunFam" id="1.25.40.10:FF:001096">
    <property type="entry name" value="Pentatricopeptide repeat-containing protein"/>
    <property type="match status" value="1"/>
</dbReference>
<dbReference type="Proteomes" id="UP000298416">
    <property type="component" value="Unassembled WGS sequence"/>
</dbReference>
<dbReference type="InterPro" id="IPR046960">
    <property type="entry name" value="PPR_At4g14850-like_plant"/>
</dbReference>
<dbReference type="OrthoDB" id="1913111at2759"/>
<dbReference type="FunFam" id="1.25.40.10:FF:000073">
    <property type="entry name" value="Pentatricopeptide repeat-containing protein chloroplastic"/>
    <property type="match status" value="1"/>
</dbReference>
<reference evidence="4" key="1">
    <citation type="submission" date="2018-01" db="EMBL/GenBank/DDBJ databases">
        <authorList>
            <person name="Mao J.F."/>
        </authorList>
    </citation>
    <scope>NUCLEOTIDE SEQUENCE</scope>
    <source>
        <strain evidence="4">Huo1</strain>
        <tissue evidence="4">Leaf</tissue>
    </source>
</reference>